<dbReference type="Pfam" id="PF06808">
    <property type="entry name" value="DctM"/>
    <property type="match status" value="1"/>
</dbReference>
<dbReference type="InterPro" id="IPR004681">
    <property type="entry name" value="TRAP_DctM"/>
</dbReference>
<feature type="transmembrane region" description="Helical" evidence="7">
    <location>
        <begin position="98"/>
        <end position="128"/>
    </location>
</feature>
<evidence type="ECO:0000256" key="4">
    <source>
        <dbReference type="ARBA" id="ARBA00022692"/>
    </source>
</evidence>
<feature type="transmembrane region" description="Helical" evidence="7">
    <location>
        <begin position="12"/>
        <end position="40"/>
    </location>
</feature>
<protein>
    <submittedName>
        <fullName evidence="9">TRAP dicarboxylate transporter, DctM subunit</fullName>
    </submittedName>
</protein>
<feature type="transmembrane region" description="Helical" evidence="7">
    <location>
        <begin position="221"/>
        <end position="239"/>
    </location>
</feature>
<dbReference type="EnsemblBacteria" id="ACZ19684">
    <property type="protein sequence ID" value="ACZ19684"/>
    <property type="gene ID" value="Taci_1454"/>
</dbReference>
<feature type="transmembrane region" description="Helical" evidence="7">
    <location>
        <begin position="52"/>
        <end position="74"/>
    </location>
</feature>
<sequence length="435" mass="46968">MGDSYAPLVMFAALFGMILINLPVAFALFITSMVFGLVFWGWGGLYVVFQGIWTLMNNWALVALPLFVFMSAILEKSGVAEELFTTLYDFFGKVRGSLAIVAVLFGYLIGAMSGVIAAAISAMALIMFPVMEKNRYDRRLSIGSLLASGCLPQVVPPSFNMIVYGSVAGVSVGKLFAGGVGVGLVMAAVFIVYIVVFSVTHKDRVPVIQEDIPLGEKIASLRFLVGPLCIIIGVLGSIFSGMATPTEASGVGAFLSLLYVTFRRKLSREILRDSLLVTLKVTSMACWIMAAGSAFSSVFSGIGGRSLMVGFLTSMPAAKVSVVAFSMVIIFLLGMFIDPVSIIMIMTPILTPAVVELGYDPIWWGIVFSSLLLLSYITPPVGLGLYYFKGVAKDVPMDEICRSVIPFVILMFLAVVLIVLFPETVMWFVRNLGRV</sequence>
<keyword evidence="3" id="KW-0997">Cell inner membrane</keyword>
<feature type="transmembrane region" description="Helical" evidence="7">
    <location>
        <begin position="140"/>
        <end position="163"/>
    </location>
</feature>
<evidence type="ECO:0000313" key="9">
    <source>
        <dbReference type="EMBL" id="ACZ19684.1"/>
    </source>
</evidence>
<feature type="transmembrane region" description="Helical" evidence="7">
    <location>
        <begin position="400"/>
        <end position="421"/>
    </location>
</feature>
<evidence type="ECO:0000256" key="6">
    <source>
        <dbReference type="ARBA" id="ARBA00023136"/>
    </source>
</evidence>
<dbReference type="HOGENOM" id="CLU_019824_4_0_0"/>
<evidence type="ECO:0000256" key="3">
    <source>
        <dbReference type="ARBA" id="ARBA00022519"/>
    </source>
</evidence>
<dbReference type="eggNOG" id="COG4664">
    <property type="taxonomic scope" value="Bacteria"/>
</dbReference>
<accession>D1B6P3</accession>
<comment type="subcellular location">
    <subcellularLocation>
        <location evidence="1">Cell inner membrane</location>
        <topology evidence="1">Multi-pass membrane protein</topology>
    </subcellularLocation>
</comment>
<feature type="transmembrane region" description="Helical" evidence="7">
    <location>
        <begin position="274"/>
        <end position="292"/>
    </location>
</feature>
<keyword evidence="5 7" id="KW-1133">Transmembrane helix</keyword>
<feature type="transmembrane region" description="Helical" evidence="7">
    <location>
        <begin position="322"/>
        <end position="350"/>
    </location>
</feature>
<dbReference type="Proteomes" id="UP000002030">
    <property type="component" value="Chromosome"/>
</dbReference>
<feature type="transmembrane region" description="Helical" evidence="7">
    <location>
        <begin position="362"/>
        <end position="388"/>
    </location>
</feature>
<dbReference type="RefSeq" id="WP_012870195.1">
    <property type="nucleotide sequence ID" value="NC_013522.1"/>
</dbReference>
<dbReference type="NCBIfam" id="TIGR00786">
    <property type="entry name" value="dctM"/>
    <property type="match status" value="1"/>
</dbReference>
<dbReference type="InterPro" id="IPR010656">
    <property type="entry name" value="DctM"/>
</dbReference>
<proteinExistence type="predicted"/>
<organism evidence="9 10">
    <name type="scientific">Thermanaerovibrio acidaminovorans (strain ATCC 49978 / DSM 6589 / Su883)</name>
    <name type="common">Selenomonas acidaminovorans</name>
    <dbReference type="NCBI Taxonomy" id="525903"/>
    <lineage>
        <taxon>Bacteria</taxon>
        <taxon>Thermotogati</taxon>
        <taxon>Synergistota</taxon>
        <taxon>Synergistia</taxon>
        <taxon>Synergistales</taxon>
        <taxon>Synergistaceae</taxon>
        <taxon>Thermanaerovibrio</taxon>
    </lineage>
</organism>
<dbReference type="GO" id="GO:0005886">
    <property type="term" value="C:plasma membrane"/>
    <property type="evidence" value="ECO:0007669"/>
    <property type="project" value="UniProtKB-SubCell"/>
</dbReference>
<dbReference type="AlphaFoldDB" id="D1B6P3"/>
<evidence type="ECO:0000256" key="7">
    <source>
        <dbReference type="SAM" id="Phobius"/>
    </source>
</evidence>
<dbReference type="PANTHER" id="PTHR33362:SF7">
    <property type="entry name" value="SLL1103 PROTEIN"/>
    <property type="match status" value="1"/>
</dbReference>
<dbReference type="GO" id="GO:0022857">
    <property type="term" value="F:transmembrane transporter activity"/>
    <property type="evidence" value="ECO:0007669"/>
    <property type="project" value="TreeGrafter"/>
</dbReference>
<gene>
    <name evidence="9" type="ordered locus">Taci_1454</name>
</gene>
<keyword evidence="4 7" id="KW-0812">Transmembrane</keyword>
<keyword evidence="2" id="KW-1003">Cell membrane</keyword>
<dbReference type="PATRIC" id="fig|525903.6.peg.1454"/>
<evidence type="ECO:0000313" key="10">
    <source>
        <dbReference type="Proteomes" id="UP000002030"/>
    </source>
</evidence>
<evidence type="ECO:0000256" key="1">
    <source>
        <dbReference type="ARBA" id="ARBA00004429"/>
    </source>
</evidence>
<evidence type="ECO:0000256" key="2">
    <source>
        <dbReference type="ARBA" id="ARBA00022475"/>
    </source>
</evidence>
<dbReference type="EMBL" id="CP001818">
    <property type="protein sequence ID" value="ACZ19684.1"/>
    <property type="molecule type" value="Genomic_DNA"/>
</dbReference>
<evidence type="ECO:0000259" key="8">
    <source>
        <dbReference type="Pfam" id="PF06808"/>
    </source>
</evidence>
<feature type="domain" description="TRAP C4-dicarboxylate transport system permease DctM subunit" evidence="8">
    <location>
        <begin position="11"/>
        <end position="423"/>
    </location>
</feature>
<dbReference type="OrthoDB" id="9785600at2"/>
<keyword evidence="10" id="KW-1185">Reference proteome</keyword>
<dbReference type="PANTHER" id="PTHR33362">
    <property type="entry name" value="SIALIC ACID TRAP TRANSPORTER PERMEASE PROTEIN SIAT-RELATED"/>
    <property type="match status" value="1"/>
</dbReference>
<keyword evidence="6 7" id="KW-0472">Membrane</keyword>
<dbReference type="KEGG" id="tai:Taci_1454"/>
<dbReference type="PIRSF" id="PIRSF006066">
    <property type="entry name" value="HI0050"/>
    <property type="match status" value="1"/>
</dbReference>
<feature type="transmembrane region" description="Helical" evidence="7">
    <location>
        <begin position="175"/>
        <end position="200"/>
    </location>
</feature>
<name>D1B6P3_THEAS</name>
<evidence type="ECO:0000256" key="5">
    <source>
        <dbReference type="ARBA" id="ARBA00022989"/>
    </source>
</evidence>
<dbReference type="STRING" id="525903.Taci_1454"/>
<reference evidence="9 10" key="1">
    <citation type="journal article" date="2009" name="Stand. Genomic Sci.">
        <title>Complete genome sequence of Thermanaerovibrio acidaminovorans type strain (Su883).</title>
        <authorList>
            <person name="Chovatia M."/>
            <person name="Sikorski J."/>
            <person name="Schroder M."/>
            <person name="Lapidus A."/>
            <person name="Nolan M."/>
            <person name="Tice H."/>
            <person name="Glavina Del Rio T."/>
            <person name="Copeland A."/>
            <person name="Cheng J.F."/>
            <person name="Lucas S."/>
            <person name="Chen F."/>
            <person name="Bruce D."/>
            <person name="Goodwin L."/>
            <person name="Pitluck S."/>
            <person name="Ivanova N."/>
            <person name="Mavromatis K."/>
            <person name="Ovchinnikova G."/>
            <person name="Pati A."/>
            <person name="Chen A."/>
            <person name="Palaniappan K."/>
            <person name="Land M."/>
            <person name="Hauser L."/>
            <person name="Chang Y.J."/>
            <person name="Jeffries C.D."/>
            <person name="Chain P."/>
            <person name="Saunders E."/>
            <person name="Detter J.C."/>
            <person name="Brettin T."/>
            <person name="Rohde M."/>
            <person name="Goker M."/>
            <person name="Spring S."/>
            <person name="Bristow J."/>
            <person name="Markowitz V."/>
            <person name="Hugenholtz P."/>
            <person name="Kyrpides N.C."/>
            <person name="Klenk H.P."/>
            <person name="Eisen J.A."/>
        </authorList>
    </citation>
    <scope>NUCLEOTIDE SEQUENCE [LARGE SCALE GENOMIC DNA]</scope>
    <source>
        <strain evidence="10">ATCC 49978 / DSM 6589 / Su883</strain>
    </source>
</reference>